<dbReference type="eggNOG" id="COG1269">
    <property type="taxonomic scope" value="Bacteria"/>
</dbReference>
<dbReference type="PANTHER" id="PTHR11629:SF63">
    <property type="entry name" value="V-TYPE PROTON ATPASE SUBUNIT A"/>
    <property type="match status" value="1"/>
</dbReference>
<dbReference type="GO" id="GO:0033179">
    <property type="term" value="C:proton-transporting V-type ATPase, V0 domain"/>
    <property type="evidence" value="ECO:0007669"/>
    <property type="project" value="InterPro"/>
</dbReference>
<feature type="transmembrane region" description="Helical" evidence="8">
    <location>
        <begin position="263"/>
        <end position="288"/>
    </location>
</feature>
<dbReference type="GO" id="GO:0007035">
    <property type="term" value="P:vacuolar acidification"/>
    <property type="evidence" value="ECO:0007669"/>
    <property type="project" value="TreeGrafter"/>
</dbReference>
<keyword evidence="4 8" id="KW-0812">Transmembrane</keyword>
<feature type="transmembrane region" description="Helical" evidence="8">
    <location>
        <begin position="196"/>
        <end position="219"/>
    </location>
</feature>
<gene>
    <name evidence="9" type="ORF">SCABRO_02844</name>
</gene>
<feature type="transmembrane region" description="Helical" evidence="8">
    <location>
        <begin position="170"/>
        <end position="189"/>
    </location>
</feature>
<feature type="transmembrane region" description="Helical" evidence="8">
    <location>
        <begin position="78"/>
        <end position="107"/>
    </location>
</feature>
<evidence type="ECO:0000313" key="9">
    <source>
        <dbReference type="EMBL" id="KHE91415.1"/>
    </source>
</evidence>
<keyword evidence="6" id="KW-0406">Ion transport</keyword>
<dbReference type="PANTHER" id="PTHR11629">
    <property type="entry name" value="VACUOLAR PROTON ATPASES"/>
    <property type="match status" value="1"/>
</dbReference>
<name>A0A0B0EL68_9BACT</name>
<dbReference type="InterPro" id="IPR002490">
    <property type="entry name" value="V-ATPase_116kDa_su"/>
</dbReference>
<proteinExistence type="inferred from homology"/>
<dbReference type="GO" id="GO:0046961">
    <property type="term" value="F:proton-transporting ATPase activity, rotational mechanism"/>
    <property type="evidence" value="ECO:0007669"/>
    <property type="project" value="InterPro"/>
</dbReference>
<evidence type="ECO:0000256" key="2">
    <source>
        <dbReference type="ARBA" id="ARBA00009904"/>
    </source>
</evidence>
<dbReference type="AlphaFoldDB" id="A0A0B0EL68"/>
<sequence length="366" mass="41080">MGREDKIAYLTGYCPEPLTESLREMAGKNGWAILIETPLHDDPVPTLLKHSKLTKIFQPVMDFIGVTPGYREFDTNGIFLVFFSIFFAMIIGDGGYGSIFLIAACIAGRYHKRISREKISLFYMLSITTIIWGAITGSWFGVEGINQVPVLKKLIIPSLYSYARESESNIIRICFIIGALQLSLARIWFAARLYPSLTAVAQTGWVALVWSIYFIVRFLLLDEELSIIALFLVGYWVVTLILFGEQGEDGFAKGFFRGITNFLINVVTGIGCLSDLISYIRLFAIGLATREVAIAFNNMAEDTGFSDIKSIVIAVFIIIFGHTINILLGAMSVLVHGVRLNLLEFSKHLNIQWSGINYRPFKRQRL</sequence>
<protein>
    <submittedName>
        <fullName evidence="9">V-type ATP synthase subunit I</fullName>
    </submittedName>
</protein>
<comment type="caution">
    <text evidence="9">The sequence shown here is derived from an EMBL/GenBank/DDBJ whole genome shotgun (WGS) entry which is preliminary data.</text>
</comment>
<evidence type="ECO:0000256" key="4">
    <source>
        <dbReference type="ARBA" id="ARBA00022692"/>
    </source>
</evidence>
<feature type="transmembrane region" description="Helical" evidence="8">
    <location>
        <begin position="225"/>
        <end position="243"/>
    </location>
</feature>
<reference evidence="9 10" key="1">
    <citation type="submission" date="2014-10" db="EMBL/GenBank/DDBJ databases">
        <title>Draft genome of anammox bacterium scalindua brodae, obtained using differential coverage binning of sequence data from two enrichment reactors.</title>
        <authorList>
            <person name="Speth D.R."/>
            <person name="Russ L."/>
            <person name="Kartal B."/>
            <person name="Op den Camp H.J."/>
            <person name="Dutilh B.E."/>
            <person name="Jetten M.S."/>
        </authorList>
    </citation>
    <scope>NUCLEOTIDE SEQUENCE [LARGE SCALE GENOMIC DNA]</scope>
    <source>
        <strain evidence="9">RU1</strain>
    </source>
</reference>
<keyword evidence="7 8" id="KW-0472">Membrane</keyword>
<accession>A0A0B0EL68</accession>
<evidence type="ECO:0000256" key="7">
    <source>
        <dbReference type="ARBA" id="ARBA00023136"/>
    </source>
</evidence>
<feature type="transmembrane region" description="Helical" evidence="8">
    <location>
        <begin position="119"/>
        <end position="142"/>
    </location>
</feature>
<feature type="transmembrane region" description="Helical" evidence="8">
    <location>
        <begin position="308"/>
        <end position="335"/>
    </location>
</feature>
<keyword evidence="5 8" id="KW-1133">Transmembrane helix</keyword>
<dbReference type="Proteomes" id="UP000030652">
    <property type="component" value="Unassembled WGS sequence"/>
</dbReference>
<dbReference type="Pfam" id="PF01496">
    <property type="entry name" value="V_ATPase_I"/>
    <property type="match status" value="1"/>
</dbReference>
<comment type="subcellular location">
    <subcellularLocation>
        <location evidence="1">Membrane</location>
        <topology evidence="1">Multi-pass membrane protein</topology>
    </subcellularLocation>
</comment>
<evidence type="ECO:0000313" key="10">
    <source>
        <dbReference type="Proteomes" id="UP000030652"/>
    </source>
</evidence>
<evidence type="ECO:0000256" key="5">
    <source>
        <dbReference type="ARBA" id="ARBA00022989"/>
    </source>
</evidence>
<dbReference type="GO" id="GO:0016471">
    <property type="term" value="C:vacuolar proton-transporting V-type ATPase complex"/>
    <property type="evidence" value="ECO:0007669"/>
    <property type="project" value="TreeGrafter"/>
</dbReference>
<dbReference type="PATRIC" id="fig|237368.3.peg.3084"/>
<organism evidence="9 10">
    <name type="scientific">Candidatus Scalindua brodae</name>
    <dbReference type="NCBI Taxonomy" id="237368"/>
    <lineage>
        <taxon>Bacteria</taxon>
        <taxon>Pseudomonadati</taxon>
        <taxon>Planctomycetota</taxon>
        <taxon>Candidatus Brocadiia</taxon>
        <taxon>Candidatus Brocadiales</taxon>
        <taxon>Candidatus Scalinduaceae</taxon>
        <taxon>Candidatus Scalindua</taxon>
    </lineage>
</organism>
<comment type="similarity">
    <text evidence="2">Belongs to the V-ATPase 116 kDa subunit family.</text>
</comment>
<evidence type="ECO:0000256" key="6">
    <source>
        <dbReference type="ARBA" id="ARBA00023065"/>
    </source>
</evidence>
<keyword evidence="3" id="KW-0813">Transport</keyword>
<dbReference type="EMBL" id="JRYO01000198">
    <property type="protein sequence ID" value="KHE91415.1"/>
    <property type="molecule type" value="Genomic_DNA"/>
</dbReference>
<evidence type="ECO:0000256" key="1">
    <source>
        <dbReference type="ARBA" id="ARBA00004141"/>
    </source>
</evidence>
<evidence type="ECO:0000256" key="3">
    <source>
        <dbReference type="ARBA" id="ARBA00022448"/>
    </source>
</evidence>
<dbReference type="GO" id="GO:0051117">
    <property type="term" value="F:ATPase binding"/>
    <property type="evidence" value="ECO:0007669"/>
    <property type="project" value="TreeGrafter"/>
</dbReference>
<evidence type="ECO:0000256" key="8">
    <source>
        <dbReference type="SAM" id="Phobius"/>
    </source>
</evidence>